<evidence type="ECO:0000313" key="3">
    <source>
        <dbReference type="Proteomes" id="UP001469553"/>
    </source>
</evidence>
<gene>
    <name evidence="2" type="ORF">AMECASPLE_038253</name>
</gene>
<dbReference type="Proteomes" id="UP001469553">
    <property type="component" value="Unassembled WGS sequence"/>
</dbReference>
<keyword evidence="3" id="KW-1185">Reference proteome</keyword>
<evidence type="ECO:0000256" key="1">
    <source>
        <dbReference type="SAM" id="MobiDB-lite"/>
    </source>
</evidence>
<comment type="caution">
    <text evidence="2">The sequence shown here is derived from an EMBL/GenBank/DDBJ whole genome shotgun (WGS) entry which is preliminary data.</text>
</comment>
<proteinExistence type="predicted"/>
<evidence type="ECO:0000313" key="2">
    <source>
        <dbReference type="EMBL" id="MEQ2286053.1"/>
    </source>
</evidence>
<feature type="non-terminal residue" evidence="2">
    <location>
        <position position="1"/>
    </location>
</feature>
<feature type="region of interest" description="Disordered" evidence="1">
    <location>
        <begin position="83"/>
        <end position="108"/>
    </location>
</feature>
<reference evidence="2 3" key="1">
    <citation type="submission" date="2021-06" db="EMBL/GenBank/DDBJ databases">
        <authorList>
            <person name="Palmer J.M."/>
        </authorList>
    </citation>
    <scope>NUCLEOTIDE SEQUENCE [LARGE SCALE GENOMIC DNA]</scope>
    <source>
        <strain evidence="2 3">AS_MEX2019</strain>
        <tissue evidence="2">Muscle</tissue>
    </source>
</reference>
<accession>A0ABV0XXH3</accession>
<dbReference type="EMBL" id="JAHRIP010016341">
    <property type="protein sequence ID" value="MEQ2286053.1"/>
    <property type="molecule type" value="Genomic_DNA"/>
</dbReference>
<feature type="compositionally biased region" description="Basic residues" evidence="1">
    <location>
        <begin position="91"/>
        <end position="108"/>
    </location>
</feature>
<name>A0ABV0XXH3_9TELE</name>
<protein>
    <submittedName>
        <fullName evidence="2">Uncharacterized protein</fullName>
    </submittedName>
</protein>
<organism evidence="2 3">
    <name type="scientific">Ameca splendens</name>
    <dbReference type="NCBI Taxonomy" id="208324"/>
    <lineage>
        <taxon>Eukaryota</taxon>
        <taxon>Metazoa</taxon>
        <taxon>Chordata</taxon>
        <taxon>Craniata</taxon>
        <taxon>Vertebrata</taxon>
        <taxon>Euteleostomi</taxon>
        <taxon>Actinopterygii</taxon>
        <taxon>Neopterygii</taxon>
        <taxon>Teleostei</taxon>
        <taxon>Neoteleostei</taxon>
        <taxon>Acanthomorphata</taxon>
        <taxon>Ovalentaria</taxon>
        <taxon>Atherinomorphae</taxon>
        <taxon>Cyprinodontiformes</taxon>
        <taxon>Goodeidae</taxon>
        <taxon>Ameca</taxon>
    </lineage>
</organism>
<sequence>SEQNTSDKVTLFCYVMVSGYCRYSVRWLYNGQQKVPSDMETSSTRCAASVSFTTSHFHQMFHEFLQWKLNKDQLFTFSSQASGDKTDVTRKTKNVQKQWHHKLKSYQQ</sequence>